<feature type="signal peptide" evidence="3">
    <location>
        <begin position="1"/>
        <end position="23"/>
    </location>
</feature>
<gene>
    <name evidence="5" type="ORF">C7440_2104</name>
</gene>
<dbReference type="CDD" id="cd06359">
    <property type="entry name" value="PBP1_Nba-like"/>
    <property type="match status" value="1"/>
</dbReference>
<evidence type="ECO:0000256" key="2">
    <source>
        <dbReference type="ARBA" id="ARBA00022729"/>
    </source>
</evidence>
<feature type="chain" id="PRO_5015643526" evidence="3">
    <location>
        <begin position="24"/>
        <end position="392"/>
    </location>
</feature>
<dbReference type="STRING" id="1231391.GCA_000308195_02142"/>
<dbReference type="SUPFAM" id="SSF53822">
    <property type="entry name" value="Periplasmic binding protein-like I"/>
    <property type="match status" value="1"/>
</dbReference>
<protein>
    <submittedName>
        <fullName evidence="5">Branched-chain amino acid transport system substrate-binding protein</fullName>
    </submittedName>
</protein>
<dbReference type="Proteomes" id="UP000246145">
    <property type="component" value="Unassembled WGS sequence"/>
</dbReference>
<organism evidence="5 6">
    <name type="scientific">Pusillimonas noertemannii</name>
    <dbReference type="NCBI Taxonomy" id="305977"/>
    <lineage>
        <taxon>Bacteria</taxon>
        <taxon>Pseudomonadati</taxon>
        <taxon>Pseudomonadota</taxon>
        <taxon>Betaproteobacteria</taxon>
        <taxon>Burkholderiales</taxon>
        <taxon>Alcaligenaceae</taxon>
        <taxon>Pusillimonas</taxon>
    </lineage>
</organism>
<sequence>MKRLWIALCLASVLGATGTTALADEIKIGYVNTFSGPGAILGKHYRDAFELAVEELGGKMAGLDVKVEYGDDQLKPEIAKTVVERMVERDDVDIVAGFNFSNVLLASLKTVTDANKLLISSNAGPSNLAGEQCQPNFFSVGQQNDGASEALGRYLKEQNVESVYALAPNYQAGRDMIAGLKRGFGKELVDEVYTQLSQTDFQPELSQIRAAKPAAVFVFMPGGNGINFVKQWAQAGLNSEIPLYSVYSVDHTTLQAIGPSAEGTLGVSQYVEDLPFEANQKFIKKFVDRYGYYPSEYAASAYDTAMLINSAVVATQGKLDDVDALRAAVQKADFESVRGPGFKLGKNHMPIQNYYLRETVKKEDGKLGFVTRGTVVENYVDHYGAQCTNIKG</sequence>
<keyword evidence="6" id="KW-1185">Reference proteome</keyword>
<dbReference type="PANTHER" id="PTHR30483">
    <property type="entry name" value="LEUCINE-SPECIFIC-BINDING PROTEIN"/>
    <property type="match status" value="1"/>
</dbReference>
<feature type="domain" description="Leucine-binding protein" evidence="4">
    <location>
        <begin position="25"/>
        <end position="360"/>
    </location>
</feature>
<dbReference type="Pfam" id="PF13458">
    <property type="entry name" value="Peripla_BP_6"/>
    <property type="match status" value="1"/>
</dbReference>
<evidence type="ECO:0000256" key="3">
    <source>
        <dbReference type="SAM" id="SignalP"/>
    </source>
</evidence>
<evidence type="ECO:0000313" key="5">
    <source>
        <dbReference type="EMBL" id="PVY62610.1"/>
    </source>
</evidence>
<dbReference type="PANTHER" id="PTHR30483:SF6">
    <property type="entry name" value="PERIPLASMIC BINDING PROTEIN OF ABC TRANSPORTER FOR NATURAL AMINO ACIDS"/>
    <property type="match status" value="1"/>
</dbReference>
<dbReference type="InterPro" id="IPR028081">
    <property type="entry name" value="Leu-bd"/>
</dbReference>
<evidence type="ECO:0000313" key="6">
    <source>
        <dbReference type="Proteomes" id="UP000246145"/>
    </source>
</evidence>
<accession>A0A2U1CNL6</accession>
<dbReference type="Gene3D" id="3.40.50.2300">
    <property type="match status" value="2"/>
</dbReference>
<reference evidence="5 6" key="1">
    <citation type="submission" date="2018-04" db="EMBL/GenBank/DDBJ databases">
        <title>Genomic Encyclopedia of Type Strains, Phase IV (KMG-IV): sequencing the most valuable type-strain genomes for metagenomic binning, comparative biology and taxonomic classification.</title>
        <authorList>
            <person name="Goeker M."/>
        </authorList>
    </citation>
    <scope>NUCLEOTIDE SEQUENCE [LARGE SCALE GENOMIC DNA]</scope>
    <source>
        <strain evidence="5 6">DSM 10065</strain>
    </source>
</reference>
<keyword evidence="2 3" id="KW-0732">Signal</keyword>
<name>A0A2U1CNL6_9BURK</name>
<dbReference type="RefSeq" id="WP_165832536.1">
    <property type="nucleotide sequence ID" value="NZ_JACCEX010000002.1"/>
</dbReference>
<evidence type="ECO:0000256" key="1">
    <source>
        <dbReference type="ARBA" id="ARBA00010062"/>
    </source>
</evidence>
<comment type="caution">
    <text evidence="5">The sequence shown here is derived from an EMBL/GenBank/DDBJ whole genome shotgun (WGS) entry which is preliminary data.</text>
</comment>
<dbReference type="EMBL" id="QEKO01000002">
    <property type="protein sequence ID" value="PVY62610.1"/>
    <property type="molecule type" value="Genomic_DNA"/>
</dbReference>
<proteinExistence type="inferred from homology"/>
<dbReference type="InterPro" id="IPR028082">
    <property type="entry name" value="Peripla_BP_I"/>
</dbReference>
<dbReference type="AlphaFoldDB" id="A0A2U1CNL6"/>
<evidence type="ECO:0000259" key="4">
    <source>
        <dbReference type="Pfam" id="PF13458"/>
    </source>
</evidence>
<comment type="similarity">
    <text evidence="1">Belongs to the leucine-binding protein family.</text>
</comment>
<dbReference type="InterPro" id="IPR051010">
    <property type="entry name" value="BCAA_transport"/>
</dbReference>